<dbReference type="SUPFAM" id="SSF57850">
    <property type="entry name" value="RING/U-box"/>
    <property type="match status" value="1"/>
</dbReference>
<evidence type="ECO:0000313" key="6">
    <source>
        <dbReference type="EMBL" id="KAG8373882.1"/>
    </source>
</evidence>
<keyword evidence="1" id="KW-0479">Metal-binding</keyword>
<keyword evidence="3" id="KW-0862">Zinc</keyword>
<dbReference type="InterPro" id="IPR011016">
    <property type="entry name" value="Znf_RING-CH"/>
</dbReference>
<evidence type="ECO:0000256" key="3">
    <source>
        <dbReference type="ARBA" id="ARBA00022833"/>
    </source>
</evidence>
<dbReference type="Gene3D" id="3.30.40.10">
    <property type="entry name" value="Zinc/RING finger domain, C3HC4 (zinc finger)"/>
    <property type="match status" value="1"/>
</dbReference>
<protein>
    <recommendedName>
        <fullName evidence="5">RING-type domain-containing protein</fullName>
    </recommendedName>
</protein>
<dbReference type="SMART" id="SM00744">
    <property type="entry name" value="RINGv"/>
    <property type="match status" value="1"/>
</dbReference>
<dbReference type="PANTHER" id="PTHR45969:SF11">
    <property type="entry name" value="RING_U-BOX SUPERFAMILY PROTEIN"/>
    <property type="match status" value="1"/>
</dbReference>
<evidence type="ECO:0000313" key="7">
    <source>
        <dbReference type="Proteomes" id="UP000826271"/>
    </source>
</evidence>
<reference evidence="6" key="1">
    <citation type="submission" date="2019-10" db="EMBL/GenBank/DDBJ databases">
        <authorList>
            <person name="Zhang R."/>
            <person name="Pan Y."/>
            <person name="Wang J."/>
            <person name="Ma R."/>
            <person name="Yu S."/>
        </authorList>
    </citation>
    <scope>NUCLEOTIDE SEQUENCE</scope>
    <source>
        <strain evidence="6">LA-IB0</strain>
        <tissue evidence="6">Leaf</tissue>
    </source>
</reference>
<sequence>MRKNLTLTTLENIQNSQNDDVSCTVCLNRLGKKSQVWELTNCRHVFHKHCLDRWLSYDDRMTCPLCRTSLVSSPAAEPPSWAVERMLYLFGDDLLP</sequence>
<evidence type="ECO:0000259" key="5">
    <source>
        <dbReference type="PROSITE" id="PS50089"/>
    </source>
</evidence>
<dbReference type="InterPro" id="IPR001841">
    <property type="entry name" value="Znf_RING"/>
</dbReference>
<evidence type="ECO:0000256" key="2">
    <source>
        <dbReference type="ARBA" id="ARBA00022771"/>
    </source>
</evidence>
<dbReference type="Pfam" id="PF13639">
    <property type="entry name" value="zf-RING_2"/>
    <property type="match status" value="1"/>
</dbReference>
<gene>
    <name evidence="6" type="ORF">BUALT_Bualt11G0071500</name>
</gene>
<dbReference type="SMART" id="SM00184">
    <property type="entry name" value="RING"/>
    <property type="match status" value="1"/>
</dbReference>
<feature type="domain" description="RING-type" evidence="5">
    <location>
        <begin position="23"/>
        <end position="67"/>
    </location>
</feature>
<evidence type="ECO:0000256" key="4">
    <source>
        <dbReference type="PROSITE-ProRule" id="PRU00175"/>
    </source>
</evidence>
<dbReference type="AlphaFoldDB" id="A0AAV6X0A0"/>
<comment type="caution">
    <text evidence="6">The sequence shown here is derived from an EMBL/GenBank/DDBJ whole genome shotgun (WGS) entry which is preliminary data.</text>
</comment>
<accession>A0AAV6X0A0</accession>
<proteinExistence type="predicted"/>
<organism evidence="6 7">
    <name type="scientific">Buddleja alternifolia</name>
    <dbReference type="NCBI Taxonomy" id="168488"/>
    <lineage>
        <taxon>Eukaryota</taxon>
        <taxon>Viridiplantae</taxon>
        <taxon>Streptophyta</taxon>
        <taxon>Embryophyta</taxon>
        <taxon>Tracheophyta</taxon>
        <taxon>Spermatophyta</taxon>
        <taxon>Magnoliopsida</taxon>
        <taxon>eudicotyledons</taxon>
        <taxon>Gunneridae</taxon>
        <taxon>Pentapetalae</taxon>
        <taxon>asterids</taxon>
        <taxon>lamiids</taxon>
        <taxon>Lamiales</taxon>
        <taxon>Scrophulariaceae</taxon>
        <taxon>Buddlejeae</taxon>
        <taxon>Buddleja</taxon>
    </lineage>
</organism>
<dbReference type="GO" id="GO:0061630">
    <property type="term" value="F:ubiquitin protein ligase activity"/>
    <property type="evidence" value="ECO:0007669"/>
    <property type="project" value="TreeGrafter"/>
</dbReference>
<name>A0AAV6X0A0_9LAMI</name>
<evidence type="ECO:0000256" key="1">
    <source>
        <dbReference type="ARBA" id="ARBA00022723"/>
    </source>
</evidence>
<dbReference type="GO" id="GO:0016567">
    <property type="term" value="P:protein ubiquitination"/>
    <property type="evidence" value="ECO:0007669"/>
    <property type="project" value="TreeGrafter"/>
</dbReference>
<keyword evidence="2 4" id="KW-0863">Zinc-finger</keyword>
<dbReference type="Proteomes" id="UP000826271">
    <property type="component" value="Unassembled WGS sequence"/>
</dbReference>
<dbReference type="PANTHER" id="PTHR45969">
    <property type="entry name" value="RING ZINC FINGER PROTEIN-RELATED"/>
    <property type="match status" value="1"/>
</dbReference>
<keyword evidence="7" id="KW-1185">Reference proteome</keyword>
<dbReference type="GO" id="GO:0008270">
    <property type="term" value="F:zinc ion binding"/>
    <property type="evidence" value="ECO:0007669"/>
    <property type="project" value="UniProtKB-KW"/>
</dbReference>
<dbReference type="PROSITE" id="PS50089">
    <property type="entry name" value="ZF_RING_2"/>
    <property type="match status" value="1"/>
</dbReference>
<dbReference type="EMBL" id="WHWC01000011">
    <property type="protein sequence ID" value="KAG8373882.1"/>
    <property type="molecule type" value="Genomic_DNA"/>
</dbReference>
<dbReference type="InterPro" id="IPR013083">
    <property type="entry name" value="Znf_RING/FYVE/PHD"/>
</dbReference>